<evidence type="ECO:0000256" key="1">
    <source>
        <dbReference type="ARBA" id="ARBA00022679"/>
    </source>
</evidence>
<dbReference type="InterPro" id="IPR022488">
    <property type="entry name" value="PPK2-related"/>
</dbReference>
<dbReference type="Pfam" id="PF03976">
    <property type="entry name" value="PPK2"/>
    <property type="match status" value="1"/>
</dbReference>
<evidence type="ECO:0000313" key="5">
    <source>
        <dbReference type="Proteomes" id="UP000030401"/>
    </source>
</evidence>
<keyword evidence="5" id="KW-1185">Reference proteome</keyword>
<dbReference type="Proteomes" id="UP000030401">
    <property type="component" value="Unassembled WGS sequence"/>
</dbReference>
<dbReference type="AlphaFoldDB" id="A0A0A5G8U3"/>
<dbReference type="PIRSF" id="PIRSF028756">
    <property type="entry name" value="PPK2_prd"/>
    <property type="match status" value="1"/>
</dbReference>
<keyword evidence="2" id="KW-0418">Kinase</keyword>
<dbReference type="InterPro" id="IPR016898">
    <property type="entry name" value="Polyphosphate_phosphotransfera"/>
</dbReference>
<sequence>MLENVDLTLKMESKQSYKETLKQTQIELLQLQRELFERKMGCIIVMEGWDAAGKGGAIKRLTRGLDPRGYQVHPIAAPTTLEKNEHYLMRFWRKIPAYGSVAIFDRSWYGRVLVERVEELTDSENWKRAYQEINQMEEMLTNDRYIIIKLWYHISKEEQLRRFKEREGDPLKQWKLTDEDWRNRSKWMQYEEAVEDMIAKTSTTRSEWNIIPAESKHYARVTTNQIIINTIRAKLS</sequence>
<protein>
    <submittedName>
        <fullName evidence="4">UDP-galactose-lipid carrier transferase</fullName>
    </submittedName>
</protein>
<dbReference type="SUPFAM" id="SSF52540">
    <property type="entry name" value="P-loop containing nucleoside triphosphate hydrolases"/>
    <property type="match status" value="1"/>
</dbReference>
<reference evidence="4 5" key="1">
    <citation type="submission" date="2013-08" db="EMBL/GenBank/DDBJ databases">
        <authorList>
            <person name="Huang J."/>
            <person name="Wang G."/>
        </authorList>
    </citation>
    <scope>NUCLEOTIDE SEQUENCE [LARGE SCALE GENOMIC DNA]</scope>
    <source>
        <strain evidence="4 5">JSM 072002</strain>
    </source>
</reference>
<evidence type="ECO:0000259" key="3">
    <source>
        <dbReference type="Pfam" id="PF03976"/>
    </source>
</evidence>
<proteinExistence type="predicted"/>
<dbReference type="PANTHER" id="PTHR34383">
    <property type="entry name" value="POLYPHOSPHATE:AMP PHOSPHOTRANSFERASE-RELATED"/>
    <property type="match status" value="1"/>
</dbReference>
<dbReference type="PANTHER" id="PTHR34383:SF3">
    <property type="entry name" value="POLYPHOSPHATE:AMP PHOSPHOTRANSFERASE"/>
    <property type="match status" value="1"/>
</dbReference>
<organism evidence="4 5">
    <name type="scientific">Pontibacillus litoralis JSM 072002</name>
    <dbReference type="NCBI Taxonomy" id="1385512"/>
    <lineage>
        <taxon>Bacteria</taxon>
        <taxon>Bacillati</taxon>
        <taxon>Bacillota</taxon>
        <taxon>Bacilli</taxon>
        <taxon>Bacillales</taxon>
        <taxon>Bacillaceae</taxon>
        <taxon>Pontibacillus</taxon>
    </lineage>
</organism>
<dbReference type="EMBL" id="AVPG01000006">
    <property type="protein sequence ID" value="KGX87510.1"/>
    <property type="molecule type" value="Genomic_DNA"/>
</dbReference>
<dbReference type="STRING" id="1385512.N784_14790"/>
<comment type="caution">
    <text evidence="4">The sequence shown here is derived from an EMBL/GenBank/DDBJ whole genome shotgun (WGS) entry which is preliminary data.</text>
</comment>
<accession>A0A0A5G8U3</accession>
<dbReference type="eggNOG" id="COG2326">
    <property type="taxonomic scope" value="Bacteria"/>
</dbReference>
<dbReference type="OrthoDB" id="9775224at2"/>
<evidence type="ECO:0000256" key="2">
    <source>
        <dbReference type="ARBA" id="ARBA00022777"/>
    </source>
</evidence>
<evidence type="ECO:0000313" key="4">
    <source>
        <dbReference type="EMBL" id="KGX87510.1"/>
    </source>
</evidence>
<keyword evidence="1 4" id="KW-0808">Transferase</keyword>
<name>A0A0A5G8U3_9BACI</name>
<dbReference type="GO" id="GO:0008976">
    <property type="term" value="F:polyphosphate kinase activity"/>
    <property type="evidence" value="ECO:0007669"/>
    <property type="project" value="InterPro"/>
</dbReference>
<gene>
    <name evidence="4" type="ORF">N784_14790</name>
</gene>
<feature type="domain" description="Polyphosphate kinase-2-related" evidence="3">
    <location>
        <begin position="13"/>
        <end position="233"/>
    </location>
</feature>
<dbReference type="RefSeq" id="WP_052127152.1">
    <property type="nucleotide sequence ID" value="NZ_AVPG01000006.1"/>
</dbReference>
<dbReference type="Gene3D" id="3.40.50.300">
    <property type="entry name" value="P-loop containing nucleotide triphosphate hydrolases"/>
    <property type="match status" value="1"/>
</dbReference>
<dbReference type="InterPro" id="IPR027417">
    <property type="entry name" value="P-loop_NTPase"/>
</dbReference>